<keyword evidence="1" id="KW-0472">Membrane</keyword>
<evidence type="ECO:0000313" key="2">
    <source>
        <dbReference type="EMBL" id="SDH32542.1"/>
    </source>
</evidence>
<accession>A0A1G8BH27</accession>
<gene>
    <name evidence="2" type="ORF">SAMN05443529_11235</name>
</gene>
<dbReference type="EMBL" id="FNCP01000012">
    <property type="protein sequence ID" value="SDH32542.1"/>
    <property type="molecule type" value="Genomic_DNA"/>
</dbReference>
<reference evidence="3" key="1">
    <citation type="submission" date="2016-10" db="EMBL/GenBank/DDBJ databases">
        <authorList>
            <person name="Varghese N."/>
            <person name="Submissions S."/>
        </authorList>
    </citation>
    <scope>NUCLEOTIDE SEQUENCE [LARGE SCALE GENOMIC DNA]</scope>
    <source>
        <strain evidence="3">DSM 8344</strain>
    </source>
</reference>
<sequence>MRGRYYVIHNRNKKINENFNPTTKGTASIYYLRTPNNYTATVLEAQEDRRRGVISASIIVASLFIYTIIIMVTNYN</sequence>
<keyword evidence="1" id="KW-0812">Transmembrane</keyword>
<dbReference type="RefSeq" id="WP_092333376.1">
    <property type="nucleotide sequence ID" value="NZ_FNCP01000012.1"/>
</dbReference>
<organism evidence="2 3">
    <name type="scientific">Desulfosporosinus hippei DSM 8344</name>
    <dbReference type="NCBI Taxonomy" id="1121419"/>
    <lineage>
        <taxon>Bacteria</taxon>
        <taxon>Bacillati</taxon>
        <taxon>Bacillota</taxon>
        <taxon>Clostridia</taxon>
        <taxon>Eubacteriales</taxon>
        <taxon>Desulfitobacteriaceae</taxon>
        <taxon>Desulfosporosinus</taxon>
    </lineage>
</organism>
<dbReference type="Proteomes" id="UP000198656">
    <property type="component" value="Unassembled WGS sequence"/>
</dbReference>
<dbReference type="OrthoDB" id="1798956at2"/>
<feature type="transmembrane region" description="Helical" evidence="1">
    <location>
        <begin position="53"/>
        <end position="73"/>
    </location>
</feature>
<name>A0A1G8BH27_9FIRM</name>
<evidence type="ECO:0000313" key="3">
    <source>
        <dbReference type="Proteomes" id="UP000198656"/>
    </source>
</evidence>
<evidence type="ECO:0000256" key="1">
    <source>
        <dbReference type="SAM" id="Phobius"/>
    </source>
</evidence>
<keyword evidence="3" id="KW-1185">Reference proteome</keyword>
<protein>
    <submittedName>
        <fullName evidence="2">Uncharacterized protein</fullName>
    </submittedName>
</protein>
<dbReference type="AlphaFoldDB" id="A0A1G8BH27"/>
<keyword evidence="1" id="KW-1133">Transmembrane helix</keyword>
<proteinExistence type="predicted"/>